<proteinExistence type="predicted"/>
<accession>A0A914W3Y1</accession>
<reference evidence="3" key="1">
    <citation type="submission" date="2022-11" db="UniProtKB">
        <authorList>
            <consortium name="WormBaseParasite"/>
        </authorList>
    </citation>
    <scope>IDENTIFICATION</scope>
</reference>
<feature type="signal peptide" evidence="1">
    <location>
        <begin position="1"/>
        <end position="16"/>
    </location>
</feature>
<dbReference type="WBParaSite" id="PSAMB.scaffold2size251193.g731.t1">
    <property type="protein sequence ID" value="PSAMB.scaffold2size251193.g731.t1"/>
    <property type="gene ID" value="PSAMB.scaffold2size251193.g731"/>
</dbReference>
<dbReference type="Proteomes" id="UP000887566">
    <property type="component" value="Unplaced"/>
</dbReference>
<evidence type="ECO:0000313" key="3">
    <source>
        <dbReference type="WBParaSite" id="PSAMB.scaffold2size251193.g731.t1"/>
    </source>
</evidence>
<sequence length="232" mass="24479">MWIVVLLCATALTTEACESGQTQLRQRDTLSLIACTPSTPDECASLAGSPDARCSIDSPGNSYVCCGSTELLIQLLSGAIRPVEDATLSQTIRPFPVPFNLVEGNPTLTTLFSSLATASNNDLYSMSSTPSTMPQQTRIFSPSSIVPTTGYTLPPNMQSFTTIQPNGANGIQPNAVPTIALIATGEYRVNGNSSWQAASTVVLVQDGPCTIIVNTGLPVQKNEIIAGSQFLY</sequence>
<organism evidence="2 3">
    <name type="scientific">Plectus sambesii</name>
    <dbReference type="NCBI Taxonomy" id="2011161"/>
    <lineage>
        <taxon>Eukaryota</taxon>
        <taxon>Metazoa</taxon>
        <taxon>Ecdysozoa</taxon>
        <taxon>Nematoda</taxon>
        <taxon>Chromadorea</taxon>
        <taxon>Plectida</taxon>
        <taxon>Plectina</taxon>
        <taxon>Plectoidea</taxon>
        <taxon>Plectidae</taxon>
        <taxon>Plectus</taxon>
    </lineage>
</organism>
<keyword evidence="1" id="KW-0732">Signal</keyword>
<feature type="chain" id="PRO_5036688025" evidence="1">
    <location>
        <begin position="17"/>
        <end position="232"/>
    </location>
</feature>
<keyword evidence="2" id="KW-1185">Reference proteome</keyword>
<name>A0A914W3Y1_9BILA</name>
<evidence type="ECO:0000313" key="2">
    <source>
        <dbReference type="Proteomes" id="UP000887566"/>
    </source>
</evidence>
<dbReference type="AlphaFoldDB" id="A0A914W3Y1"/>
<evidence type="ECO:0000256" key="1">
    <source>
        <dbReference type="SAM" id="SignalP"/>
    </source>
</evidence>
<protein>
    <submittedName>
        <fullName evidence="3">Uncharacterized protein</fullName>
    </submittedName>
</protein>